<reference evidence="2 3" key="1">
    <citation type="journal article" date="2014" name="FEMS Microbiol. Lett.">
        <title>Draft genome sequences of three Holospora species (Holospora obtusa, Holospora undulata, and Holospora elegans), endonuclear symbiotic bacteria of the ciliate Paramecium caudatum.</title>
        <authorList>
            <person name="Dohra H."/>
            <person name="Tanaka K."/>
            <person name="Suzuki T."/>
            <person name="Fujishima M."/>
            <person name="Suzuki H."/>
        </authorList>
    </citation>
    <scope>NUCLEOTIDE SEQUENCE [LARGE SCALE GENOMIC DNA]</scope>
    <source>
        <strain evidence="2 3">F1</strain>
    </source>
</reference>
<keyword evidence="3" id="KW-1185">Reference proteome</keyword>
<feature type="transmembrane region" description="Helical" evidence="1">
    <location>
        <begin position="69"/>
        <end position="88"/>
    </location>
</feature>
<keyword evidence="1" id="KW-1133">Transmembrane helix</keyword>
<evidence type="ECO:0000313" key="3">
    <source>
        <dbReference type="Proteomes" id="UP000019112"/>
    </source>
</evidence>
<keyword evidence="1" id="KW-0812">Transmembrane</keyword>
<keyword evidence="1" id="KW-0472">Membrane</keyword>
<dbReference type="EMBL" id="AWTR02000047">
    <property type="protein sequence ID" value="ETZ07414.1"/>
    <property type="molecule type" value="Genomic_DNA"/>
</dbReference>
<organism evidence="2 3">
    <name type="scientific">Holospora obtusa F1</name>
    <dbReference type="NCBI Taxonomy" id="1399147"/>
    <lineage>
        <taxon>Bacteria</taxon>
        <taxon>Pseudomonadati</taxon>
        <taxon>Pseudomonadota</taxon>
        <taxon>Alphaproteobacteria</taxon>
        <taxon>Holosporales</taxon>
        <taxon>Holosporaceae</taxon>
        <taxon>Holospora</taxon>
    </lineage>
</organism>
<proteinExistence type="predicted"/>
<evidence type="ECO:0000313" key="2">
    <source>
        <dbReference type="EMBL" id="ETZ07414.1"/>
    </source>
</evidence>
<sequence length="91" mass="10517">MSHLTHISFEFSKNIEKNQLNRGCTLAISKKLHLIQDKLLQCYKEGHLFAKMEVTQSALLSGNGHNFRGYQMIFLMLFFLALPMKTILCKI</sequence>
<comment type="caution">
    <text evidence="2">The sequence shown here is derived from an EMBL/GenBank/DDBJ whole genome shotgun (WGS) entry which is preliminary data.</text>
</comment>
<name>W6TEV5_HOLOB</name>
<dbReference type="Proteomes" id="UP000019112">
    <property type="component" value="Unassembled WGS sequence"/>
</dbReference>
<evidence type="ECO:0000256" key="1">
    <source>
        <dbReference type="SAM" id="Phobius"/>
    </source>
</evidence>
<protein>
    <submittedName>
        <fullName evidence="2">Uncharacterized protein</fullName>
    </submittedName>
</protein>
<gene>
    <name evidence="2" type="ORF">P618_200399</name>
</gene>
<accession>W6TEV5</accession>
<dbReference type="AlphaFoldDB" id="W6TEV5"/>